<sequence length="908" mass="94877">MLVPHVNAMSSGISFRALPQASLRQVVRSCRRAEAKAAALAGPASRAKRLLFDLTREIRAMLDPLLDADEALRAEVSRTAAALDDWRAVLTPDAYSRAEAAVLQRLLHALPGKHTTAHAHLTSGKALREREKCTVVDAVTPDLVRALLKTGARRVAQLELALSRLEDESADALRQMEDELDAQQDKAQRGAARQDSIAAAHYEAEMDELRAALSRASNEREVTASRLADAERYIATLEKTCADQVDQLTALQSHATQLAGELAGIERSHATVDGKYARAVIANDEMRSKLVEYEGIMCDVEAELLTPAPAPVLGPALHPGPASSLPSHPEQPFTGHRHVADVPHRLHEQSLEHAANSVSFDIAPPPEVAVEAQRQAAANEVSGSQAPVVYRGSASAMSTPYQEATPRPVSPPQARADTAATEILHRGSASSLSPTPAVVESATSPNRTPAARIAAANAQVAAVMSFEVATPGQSGLASGSSSRFDVPKATSVSAVLKRLQEADRILTVPEEAAHRAAAQLDDDEHRRAGAAPAVPVYRDIAAALGVKLPPPRHPGRLATGRSPRIGPATTFAEYEARRQGQHASPRTPSSALRPRSISITEDRTSRAVYVGNVSAGATEKAVRDFFAFCGAMDQFHLEPVDGGDGVQHAVVVFAAPSAWQTALLLTNARIGDSAIAVTAYQAAFPDAAPAETEPADPPPTDASSPADEAPPAGDSQPGTSVAQEAKSKTAIMAELTASGYMLGANTLGRARAFDEEHFNLGLRMQLGVEMAKEKVAKVDKALGISSTVGAATQTASAAAKAVDSKLGVSSTVSKAADVTVGAASAVGQTAMAVPGVRSGVDLLVGVTQAIGATMTSYSAATANEVARRRSAANPAAGVTSTNTDANDDDDDNDNDDNGPPPPSQAIYG</sequence>
<evidence type="ECO:0000313" key="4">
    <source>
        <dbReference type="Proteomes" id="UP000054408"/>
    </source>
</evidence>
<dbReference type="STRING" id="461836.A0A0L0D0Y5"/>
<reference evidence="3 4" key="1">
    <citation type="submission" date="2010-05" db="EMBL/GenBank/DDBJ databases">
        <title>The Genome Sequence of Thecamonas trahens ATCC 50062.</title>
        <authorList>
            <consortium name="The Broad Institute Genome Sequencing Platform"/>
            <person name="Russ C."/>
            <person name="Cuomo C."/>
            <person name="Shea T."/>
            <person name="Young S.K."/>
            <person name="Zeng Q."/>
            <person name="Koehrsen M."/>
            <person name="Haas B."/>
            <person name="Borodovsky M."/>
            <person name="Guigo R."/>
            <person name="Alvarado L."/>
            <person name="Berlin A."/>
            <person name="Bochicchio J."/>
            <person name="Borenstein D."/>
            <person name="Chapman S."/>
            <person name="Chen Z."/>
            <person name="Freedman E."/>
            <person name="Gellesch M."/>
            <person name="Goldberg J."/>
            <person name="Griggs A."/>
            <person name="Gujja S."/>
            <person name="Heilman E."/>
            <person name="Heiman D."/>
            <person name="Hepburn T."/>
            <person name="Howarth C."/>
            <person name="Jen D."/>
            <person name="Larson L."/>
            <person name="Mehta T."/>
            <person name="Park D."/>
            <person name="Pearson M."/>
            <person name="Roberts A."/>
            <person name="Saif S."/>
            <person name="Shenoy N."/>
            <person name="Sisk P."/>
            <person name="Stolte C."/>
            <person name="Sykes S."/>
            <person name="Thomson T."/>
            <person name="Walk T."/>
            <person name="White J."/>
            <person name="Yandava C."/>
            <person name="Burger G."/>
            <person name="Gray M.W."/>
            <person name="Holland P.W.H."/>
            <person name="King N."/>
            <person name="Lang F.B.F."/>
            <person name="Roger A.J."/>
            <person name="Ruiz-Trillo I."/>
            <person name="Lander E."/>
            <person name="Nusbaum C."/>
        </authorList>
    </citation>
    <scope>NUCLEOTIDE SEQUENCE [LARGE SCALE GENOMIC DNA]</scope>
    <source>
        <strain evidence="3 4">ATCC 50062</strain>
    </source>
</reference>
<proteinExistence type="predicted"/>
<dbReference type="GO" id="GO:0003676">
    <property type="term" value="F:nucleic acid binding"/>
    <property type="evidence" value="ECO:0007669"/>
    <property type="project" value="InterPro"/>
</dbReference>
<keyword evidence="1" id="KW-0175">Coiled coil</keyword>
<dbReference type="EMBL" id="GL349433">
    <property type="protein sequence ID" value="KNC46039.1"/>
    <property type="molecule type" value="Genomic_DNA"/>
</dbReference>
<dbReference type="PANTHER" id="PTHR32343:SF10">
    <property type="entry name" value="RNA-BINDING REGION RNP-1 DOMAIN-CONTAINING PROTEIN"/>
    <property type="match status" value="1"/>
</dbReference>
<feature type="region of interest" description="Disordered" evidence="2">
    <location>
        <begin position="576"/>
        <end position="596"/>
    </location>
</feature>
<dbReference type="InterPro" id="IPR035979">
    <property type="entry name" value="RBD_domain_sf"/>
</dbReference>
<evidence type="ECO:0008006" key="5">
    <source>
        <dbReference type="Google" id="ProtNLM"/>
    </source>
</evidence>
<dbReference type="OrthoDB" id="7763451at2759"/>
<feature type="compositionally biased region" description="Polar residues" evidence="2">
    <location>
        <begin position="581"/>
        <end position="590"/>
    </location>
</feature>
<dbReference type="AlphaFoldDB" id="A0A0L0D0Y5"/>
<feature type="coiled-coil region" evidence="1">
    <location>
        <begin position="148"/>
        <end position="226"/>
    </location>
</feature>
<feature type="compositionally biased region" description="Pro residues" evidence="2">
    <location>
        <begin position="898"/>
        <end position="908"/>
    </location>
</feature>
<keyword evidence="4" id="KW-1185">Reference proteome</keyword>
<gene>
    <name evidence="3" type="ORF">AMSG_00158</name>
</gene>
<organism evidence="3 4">
    <name type="scientific">Thecamonas trahens ATCC 50062</name>
    <dbReference type="NCBI Taxonomy" id="461836"/>
    <lineage>
        <taxon>Eukaryota</taxon>
        <taxon>Apusozoa</taxon>
        <taxon>Apusomonadida</taxon>
        <taxon>Apusomonadidae</taxon>
        <taxon>Thecamonas</taxon>
    </lineage>
</organism>
<dbReference type="RefSeq" id="XP_013763019.1">
    <property type="nucleotide sequence ID" value="XM_013907565.1"/>
</dbReference>
<feature type="compositionally biased region" description="Acidic residues" evidence="2">
    <location>
        <begin position="885"/>
        <end position="896"/>
    </location>
</feature>
<feature type="region of interest" description="Disordered" evidence="2">
    <location>
        <begin position="687"/>
        <end position="726"/>
    </location>
</feature>
<protein>
    <recommendedName>
        <fullName evidence="5">RRM domain-containing protein</fullName>
    </recommendedName>
</protein>
<accession>A0A0L0D0Y5</accession>
<dbReference type="InterPro" id="IPR012677">
    <property type="entry name" value="Nucleotide-bd_a/b_plait_sf"/>
</dbReference>
<dbReference type="SUPFAM" id="SSF54928">
    <property type="entry name" value="RNA-binding domain, RBD"/>
    <property type="match status" value="1"/>
</dbReference>
<feature type="region of interest" description="Disordered" evidence="2">
    <location>
        <begin position="863"/>
        <end position="908"/>
    </location>
</feature>
<name>A0A0L0D0Y5_THETB</name>
<dbReference type="Gene3D" id="3.30.70.330">
    <property type="match status" value="1"/>
</dbReference>
<dbReference type="Proteomes" id="UP000054408">
    <property type="component" value="Unassembled WGS sequence"/>
</dbReference>
<evidence type="ECO:0000256" key="1">
    <source>
        <dbReference type="SAM" id="Coils"/>
    </source>
</evidence>
<feature type="compositionally biased region" description="Low complexity" evidence="2">
    <location>
        <begin position="701"/>
        <end position="712"/>
    </location>
</feature>
<dbReference type="GeneID" id="25559977"/>
<evidence type="ECO:0000313" key="3">
    <source>
        <dbReference type="EMBL" id="KNC46039.1"/>
    </source>
</evidence>
<evidence type="ECO:0000256" key="2">
    <source>
        <dbReference type="SAM" id="MobiDB-lite"/>
    </source>
</evidence>
<dbReference type="PANTHER" id="PTHR32343">
    <property type="entry name" value="SERINE/ARGININE-RICH SPLICING FACTOR"/>
    <property type="match status" value="1"/>
</dbReference>
<dbReference type="eggNOG" id="ENOG502SBHW">
    <property type="taxonomic scope" value="Eukaryota"/>
</dbReference>